<evidence type="ECO:0000256" key="3">
    <source>
        <dbReference type="ARBA" id="ARBA00022692"/>
    </source>
</evidence>
<accession>A0AAV1XCD4</accession>
<organism evidence="11 12">
    <name type="scientific">Lupinus luteus</name>
    <name type="common">European yellow lupine</name>
    <dbReference type="NCBI Taxonomy" id="3873"/>
    <lineage>
        <taxon>Eukaryota</taxon>
        <taxon>Viridiplantae</taxon>
        <taxon>Streptophyta</taxon>
        <taxon>Embryophyta</taxon>
        <taxon>Tracheophyta</taxon>
        <taxon>Spermatophyta</taxon>
        <taxon>Magnoliopsida</taxon>
        <taxon>eudicotyledons</taxon>
        <taxon>Gunneridae</taxon>
        <taxon>Pentapetalae</taxon>
        <taxon>rosids</taxon>
        <taxon>fabids</taxon>
        <taxon>Fabales</taxon>
        <taxon>Fabaceae</taxon>
        <taxon>Papilionoideae</taxon>
        <taxon>50 kb inversion clade</taxon>
        <taxon>genistoids sensu lato</taxon>
        <taxon>core genistoids</taxon>
        <taxon>Genisteae</taxon>
        <taxon>Lupinus</taxon>
    </lineage>
</organism>
<keyword evidence="6 10" id="KW-0472">Membrane</keyword>
<evidence type="ECO:0000256" key="5">
    <source>
        <dbReference type="ARBA" id="ARBA00022989"/>
    </source>
</evidence>
<dbReference type="Proteomes" id="UP001497480">
    <property type="component" value="Unassembled WGS sequence"/>
</dbReference>
<keyword evidence="5 10" id="KW-1133">Transmembrane helix</keyword>
<dbReference type="GO" id="GO:0009734">
    <property type="term" value="P:auxin-activated signaling pathway"/>
    <property type="evidence" value="ECO:0007669"/>
    <property type="project" value="UniProtKB-KW"/>
</dbReference>
<protein>
    <submittedName>
        <fullName evidence="11">Uncharacterized protein</fullName>
    </submittedName>
</protein>
<dbReference type="PANTHER" id="PTHR31651:SF44">
    <property type="entry name" value="AUXIN EFFLUX CARRIER FAMILY PROTEIN"/>
    <property type="match status" value="1"/>
</dbReference>
<keyword evidence="3 10" id="KW-0812">Transmembrane</keyword>
<feature type="transmembrane region" description="Helical" evidence="10">
    <location>
        <begin position="100"/>
        <end position="120"/>
    </location>
</feature>
<dbReference type="GO" id="GO:0080162">
    <property type="term" value="P:endoplasmic reticulum to cytosol auxin transport"/>
    <property type="evidence" value="ECO:0007669"/>
    <property type="project" value="InterPro"/>
</dbReference>
<feature type="transmembrane region" description="Helical" evidence="10">
    <location>
        <begin position="345"/>
        <end position="369"/>
    </location>
</feature>
<evidence type="ECO:0000256" key="6">
    <source>
        <dbReference type="ARBA" id="ARBA00023136"/>
    </source>
</evidence>
<feature type="transmembrane region" description="Helical" evidence="10">
    <location>
        <begin position="312"/>
        <end position="333"/>
    </location>
</feature>
<evidence type="ECO:0000256" key="1">
    <source>
        <dbReference type="ARBA" id="ARBA00004477"/>
    </source>
</evidence>
<keyword evidence="4" id="KW-0256">Endoplasmic reticulum</keyword>
<dbReference type="AlphaFoldDB" id="A0AAV1XCD4"/>
<sequence>MVFFVFIPALVCGSLAKTITLRSMIMLWFMPLNVLFTYIIGTALGWILIKITKVPHHLQGLVLGCCAAGNLGSLPLIIIPSLCKERGNHFGDVDVCHRHALAYASLSMALGAIFTWFYGYNIVRIYSSKISNVVKDSDSTENPLSGTETDPENLLKCSIGALVIAEENSQTNGQVKQLERECTMPDEQAKVPKKKKIAKLLKMNLKVLFSPSTIGAIVGLIIGVVPKFRKLLVDDDAPLRVVHDSVVMLGDAGIPTIALLVGANLLKGLKGLGKQLPLIIGITVVRFIVLPAIGICIVRGSVHYGFIHPDPLYQFLLLLQFAVPPAIAMSTITQLFGAGEGECSVIMLGTYSCAAVSLTLWSTFFMWLVL</sequence>
<feature type="transmembrane region" description="Helical" evidence="10">
    <location>
        <begin position="245"/>
        <end position="266"/>
    </location>
</feature>
<reference evidence="11 12" key="1">
    <citation type="submission" date="2024-03" db="EMBL/GenBank/DDBJ databases">
        <authorList>
            <person name="Martinez-Hernandez J."/>
        </authorList>
    </citation>
    <scope>NUCLEOTIDE SEQUENCE [LARGE SCALE GENOMIC DNA]</scope>
</reference>
<evidence type="ECO:0000313" key="11">
    <source>
        <dbReference type="EMBL" id="CAL0318597.1"/>
    </source>
</evidence>
<comment type="similarity">
    <text evidence="9">Belongs to the auxin efflux carrier (TC 2.A.69.2) family.</text>
</comment>
<feature type="transmembrane region" description="Helical" evidence="10">
    <location>
        <begin position="26"/>
        <end position="49"/>
    </location>
</feature>
<dbReference type="InterPro" id="IPR004776">
    <property type="entry name" value="Mem_transp_PIN-like"/>
</dbReference>
<gene>
    <name evidence="11" type="ORF">LLUT_LOCUS19657</name>
</gene>
<evidence type="ECO:0000256" key="8">
    <source>
        <dbReference type="ARBA" id="ARBA00025100"/>
    </source>
</evidence>
<dbReference type="GO" id="GO:0005789">
    <property type="term" value="C:endoplasmic reticulum membrane"/>
    <property type="evidence" value="ECO:0007669"/>
    <property type="project" value="UniProtKB-SubCell"/>
</dbReference>
<dbReference type="PANTHER" id="PTHR31651">
    <property type="match status" value="1"/>
</dbReference>
<evidence type="ECO:0000256" key="4">
    <source>
        <dbReference type="ARBA" id="ARBA00022824"/>
    </source>
</evidence>
<keyword evidence="2" id="KW-0813">Transport</keyword>
<name>A0AAV1XCD4_LUPLU</name>
<evidence type="ECO:0000256" key="7">
    <source>
        <dbReference type="ARBA" id="ARBA00023294"/>
    </source>
</evidence>
<evidence type="ECO:0000313" key="12">
    <source>
        <dbReference type="Proteomes" id="UP001497480"/>
    </source>
</evidence>
<dbReference type="EMBL" id="CAXHTB010000013">
    <property type="protein sequence ID" value="CAL0318597.1"/>
    <property type="molecule type" value="Genomic_DNA"/>
</dbReference>
<proteinExistence type="inferred from homology"/>
<evidence type="ECO:0000256" key="2">
    <source>
        <dbReference type="ARBA" id="ARBA00022448"/>
    </source>
</evidence>
<keyword evidence="7" id="KW-0927">Auxin signaling pathway</keyword>
<feature type="transmembrane region" description="Helical" evidence="10">
    <location>
        <begin position="61"/>
        <end position="80"/>
    </location>
</feature>
<comment type="subcellular location">
    <subcellularLocation>
        <location evidence="1">Endoplasmic reticulum membrane</location>
        <topology evidence="1">Multi-pass membrane protein</topology>
    </subcellularLocation>
</comment>
<keyword evidence="12" id="KW-1185">Reference proteome</keyword>
<evidence type="ECO:0000256" key="10">
    <source>
        <dbReference type="SAM" id="Phobius"/>
    </source>
</evidence>
<evidence type="ECO:0000256" key="9">
    <source>
        <dbReference type="ARBA" id="ARBA00025752"/>
    </source>
</evidence>
<comment type="function">
    <text evidence="8">Involved in cellular auxin homeostasis by regulating auxin metabolism. Regulates intracellular auxin accumulation at the endoplasmic reticulum and thus auxin availability for nuclear auxin signaling.</text>
</comment>
<dbReference type="InterPro" id="IPR045033">
    <property type="entry name" value="PILS1/3/4/5/7"/>
</dbReference>
<feature type="transmembrane region" description="Helical" evidence="10">
    <location>
        <begin position="278"/>
        <end position="300"/>
    </location>
</feature>
<comment type="caution">
    <text evidence="11">The sequence shown here is derived from an EMBL/GenBank/DDBJ whole genome shotgun (WGS) entry which is preliminary data.</text>
</comment>
<feature type="transmembrane region" description="Helical" evidence="10">
    <location>
        <begin position="203"/>
        <end position="225"/>
    </location>
</feature>
<dbReference type="Pfam" id="PF03547">
    <property type="entry name" value="Mem_trans"/>
    <property type="match status" value="1"/>
</dbReference>